<name>A0A1I1D0F8_BREAD</name>
<dbReference type="InterPro" id="IPR036069">
    <property type="entry name" value="DUF34/NIF3_sf"/>
</dbReference>
<feature type="binding site" evidence="5">
    <location>
        <position position="64"/>
    </location>
    <ligand>
        <name>a divalent metal cation</name>
        <dbReference type="ChEBI" id="CHEBI:60240"/>
        <label>2</label>
    </ligand>
</feature>
<evidence type="ECO:0000256" key="1">
    <source>
        <dbReference type="ARBA" id="ARBA00006964"/>
    </source>
</evidence>
<comment type="subunit">
    <text evidence="2">Homohexamer.</text>
</comment>
<evidence type="ECO:0000256" key="3">
    <source>
        <dbReference type="ARBA" id="ARBA00022112"/>
    </source>
</evidence>
<feature type="binding site" evidence="5">
    <location>
        <position position="218"/>
    </location>
    <ligand>
        <name>a divalent metal cation</name>
        <dbReference type="ChEBI" id="CHEBI:60240"/>
        <label>1</label>
    </ligand>
</feature>
<dbReference type="NCBIfam" id="TIGR00486">
    <property type="entry name" value="YbgI_SA1388"/>
    <property type="match status" value="1"/>
</dbReference>
<evidence type="ECO:0000313" key="6">
    <source>
        <dbReference type="EMBL" id="SFB67806.1"/>
    </source>
</evidence>
<dbReference type="Pfam" id="PF01784">
    <property type="entry name" value="DUF34_NIF3"/>
    <property type="match status" value="1"/>
</dbReference>
<dbReference type="PANTHER" id="PTHR13799:SF14">
    <property type="entry name" value="GTP CYCLOHYDROLASE 1 TYPE 2 HOMOLOG"/>
    <property type="match status" value="1"/>
</dbReference>
<accession>A0A1I1D0F8</accession>
<protein>
    <recommendedName>
        <fullName evidence="3">GTP cyclohydrolase 1 type 2 homolog</fullName>
    </recommendedName>
</protein>
<dbReference type="SUPFAM" id="SSF102705">
    <property type="entry name" value="NIF3 (NGG1p interacting factor 3)-like"/>
    <property type="match status" value="1"/>
</dbReference>
<keyword evidence="4 5" id="KW-0479">Metal-binding</keyword>
<dbReference type="AlphaFoldDB" id="A0A1I1D0F8"/>
<feature type="binding site" evidence="5">
    <location>
        <position position="101"/>
    </location>
    <ligand>
        <name>a divalent metal cation</name>
        <dbReference type="ChEBI" id="CHEBI:60240"/>
        <label>1</label>
    </ligand>
</feature>
<comment type="similarity">
    <text evidence="1">Belongs to the GTP cyclohydrolase I type 2/NIF3 family.</text>
</comment>
<keyword evidence="7" id="KW-1185">Reference proteome</keyword>
<dbReference type="RefSeq" id="WP_092317105.1">
    <property type="nucleotide sequence ID" value="NZ_FOKY01000001.1"/>
</dbReference>
<dbReference type="STRING" id="34097.SAMN02745150_00109"/>
<evidence type="ECO:0000256" key="4">
    <source>
        <dbReference type="ARBA" id="ARBA00022723"/>
    </source>
</evidence>
<dbReference type="GO" id="GO:0005737">
    <property type="term" value="C:cytoplasm"/>
    <property type="evidence" value="ECO:0007669"/>
    <property type="project" value="TreeGrafter"/>
</dbReference>
<dbReference type="EMBL" id="FOKY01000001">
    <property type="protein sequence ID" value="SFB67806.1"/>
    <property type="molecule type" value="Genomic_DNA"/>
</dbReference>
<dbReference type="Gene3D" id="3.40.1390.30">
    <property type="entry name" value="NIF3 (NGG1p interacting factor 3)-like"/>
    <property type="match status" value="2"/>
</dbReference>
<evidence type="ECO:0000313" key="7">
    <source>
        <dbReference type="Proteomes" id="UP000240042"/>
    </source>
</evidence>
<dbReference type="GO" id="GO:0046872">
    <property type="term" value="F:metal ion binding"/>
    <property type="evidence" value="ECO:0007669"/>
    <property type="project" value="UniProtKB-KW"/>
</dbReference>
<dbReference type="Proteomes" id="UP000240042">
    <property type="component" value="Unassembled WGS sequence"/>
</dbReference>
<dbReference type="FunFam" id="3.40.1390.30:FF:000001">
    <property type="entry name" value="GTP cyclohydrolase 1 type 2"/>
    <property type="match status" value="1"/>
</dbReference>
<gene>
    <name evidence="6" type="ORF">SAMN02745150_00109</name>
</gene>
<dbReference type="PANTHER" id="PTHR13799">
    <property type="entry name" value="NGG1 INTERACTING FACTOR 3"/>
    <property type="match status" value="1"/>
</dbReference>
<reference evidence="7" key="1">
    <citation type="submission" date="2016-10" db="EMBL/GenBank/DDBJ databases">
        <authorList>
            <person name="Varghese N."/>
            <person name="Submissions S."/>
        </authorList>
    </citation>
    <scope>NUCLEOTIDE SEQUENCE [LARGE SCALE GENOMIC DNA]</scope>
    <source>
        <strain evidence="7">ATCC 43811</strain>
    </source>
</reference>
<feature type="binding site" evidence="5">
    <location>
        <position position="65"/>
    </location>
    <ligand>
        <name>a divalent metal cation</name>
        <dbReference type="ChEBI" id="CHEBI:60240"/>
        <label>1</label>
    </ligand>
</feature>
<evidence type="ECO:0000256" key="5">
    <source>
        <dbReference type="PIRSR" id="PIRSR602678-1"/>
    </source>
</evidence>
<proteinExistence type="inferred from homology"/>
<sequence>MIKRHQLIDSLDSWLLPNNIKDHTINSLQFEGRELITHVGGAVDVSIETFQKAVEQQIDFLITHHGLIWGGLKQITGIDKQRIQLLCQHDINLYCSHLPLDIHPTLGNNVQLIQLLDMTNTKELFFDVGYIGIYNSQISYSNFIKKIRKKISQNITEMPFGKKMIQRVAVCSGGAGLDTSAFFEAYAKGVDTFLSGETNSLLYHYAKELEINIICAGHYATETFGIQALLKKINKKFQNIKCTFLDLPTNW</sequence>
<dbReference type="InterPro" id="IPR002678">
    <property type="entry name" value="DUF34/NIF3"/>
</dbReference>
<feature type="binding site" evidence="5">
    <location>
        <position position="222"/>
    </location>
    <ligand>
        <name>a divalent metal cation</name>
        <dbReference type="ChEBI" id="CHEBI:60240"/>
        <label>1</label>
    </ligand>
</feature>
<evidence type="ECO:0000256" key="2">
    <source>
        <dbReference type="ARBA" id="ARBA00011643"/>
    </source>
</evidence>
<dbReference type="OrthoDB" id="9792792at2"/>
<organism evidence="6 7">
    <name type="scientific">Brevinema andersonii</name>
    <dbReference type="NCBI Taxonomy" id="34097"/>
    <lineage>
        <taxon>Bacteria</taxon>
        <taxon>Pseudomonadati</taxon>
        <taxon>Spirochaetota</taxon>
        <taxon>Spirochaetia</taxon>
        <taxon>Brevinematales</taxon>
        <taxon>Brevinemataceae</taxon>
        <taxon>Brevinema</taxon>
    </lineage>
</organism>